<proteinExistence type="predicted"/>
<sequence length="75" mass="8649">MDDINEERFYTFGGVVRECLVQEDSIVERKKRVSHREIEQLSDTTELQNLIKGVGKPDVSIVFSITNLERTLCGY</sequence>
<accession>A0A080Z7D1</accession>
<organism evidence="1 2">
    <name type="scientific">Phytophthora nicotianae P1976</name>
    <dbReference type="NCBI Taxonomy" id="1317066"/>
    <lineage>
        <taxon>Eukaryota</taxon>
        <taxon>Sar</taxon>
        <taxon>Stramenopiles</taxon>
        <taxon>Oomycota</taxon>
        <taxon>Peronosporomycetes</taxon>
        <taxon>Peronosporales</taxon>
        <taxon>Peronosporaceae</taxon>
        <taxon>Phytophthora</taxon>
    </lineage>
</organism>
<gene>
    <name evidence="1" type="ORF">F444_19569</name>
</gene>
<dbReference type="AlphaFoldDB" id="A0A080Z7D1"/>
<dbReference type="EMBL" id="ANJA01003576">
    <property type="protein sequence ID" value="ETO62542.1"/>
    <property type="molecule type" value="Genomic_DNA"/>
</dbReference>
<reference evidence="1 2" key="1">
    <citation type="submission" date="2013-11" db="EMBL/GenBank/DDBJ databases">
        <title>The Genome Sequence of Phytophthora parasitica P1976.</title>
        <authorList>
            <consortium name="The Broad Institute Genomics Platform"/>
            <person name="Russ C."/>
            <person name="Tyler B."/>
            <person name="Panabieres F."/>
            <person name="Shan W."/>
            <person name="Tripathy S."/>
            <person name="Grunwald N."/>
            <person name="Machado M."/>
            <person name="Johnson C.S."/>
            <person name="Walker B."/>
            <person name="Young S."/>
            <person name="Zeng Q."/>
            <person name="Gargeya S."/>
            <person name="Fitzgerald M."/>
            <person name="Haas B."/>
            <person name="Abouelleil A."/>
            <person name="Allen A.W."/>
            <person name="Alvarado L."/>
            <person name="Arachchi H.M."/>
            <person name="Berlin A.M."/>
            <person name="Chapman S.B."/>
            <person name="Gainer-Dewar J."/>
            <person name="Goldberg J."/>
            <person name="Griggs A."/>
            <person name="Gujja S."/>
            <person name="Hansen M."/>
            <person name="Howarth C."/>
            <person name="Imamovic A."/>
            <person name="Ireland A."/>
            <person name="Larimer J."/>
            <person name="McCowan C."/>
            <person name="Murphy C."/>
            <person name="Pearson M."/>
            <person name="Poon T.W."/>
            <person name="Priest M."/>
            <person name="Roberts A."/>
            <person name="Saif S."/>
            <person name="Shea T."/>
            <person name="Sisk P."/>
            <person name="Sykes S."/>
            <person name="Wortman J."/>
            <person name="Nusbaum C."/>
            <person name="Birren B."/>
        </authorList>
    </citation>
    <scope>NUCLEOTIDE SEQUENCE [LARGE SCALE GENOMIC DNA]</scope>
    <source>
        <strain evidence="1 2">P1976</strain>
    </source>
</reference>
<evidence type="ECO:0000313" key="1">
    <source>
        <dbReference type="EMBL" id="ETO62542.1"/>
    </source>
</evidence>
<comment type="caution">
    <text evidence="1">The sequence shown here is derived from an EMBL/GenBank/DDBJ whole genome shotgun (WGS) entry which is preliminary data.</text>
</comment>
<evidence type="ECO:0000313" key="2">
    <source>
        <dbReference type="Proteomes" id="UP000028582"/>
    </source>
</evidence>
<protein>
    <submittedName>
        <fullName evidence="1">Uncharacterized protein</fullName>
    </submittedName>
</protein>
<dbReference type="Proteomes" id="UP000028582">
    <property type="component" value="Unassembled WGS sequence"/>
</dbReference>
<name>A0A080Z7D1_PHYNI</name>